<name>A0A9X3B1Y2_9GAMM</name>
<reference evidence="2" key="1">
    <citation type="journal article" date="2023" name="Int. J. Syst. Evol. Microbiol.">
        <title>&lt;i&gt;Shewanella septentrionalis&lt;/i&gt; sp. nov. and &lt;i&gt;Shewanella holmiensis&lt;/i&gt; sp. nov., isolated from Baltic Sea water and sediments.</title>
        <authorList>
            <person name="Martin-Rodriguez A.J."/>
            <person name="Thorell K."/>
            <person name="Joffre E."/>
            <person name="Jensie-Markopoulos S."/>
            <person name="Moore E.R.B."/>
            <person name="Sjoling A."/>
        </authorList>
    </citation>
    <scope>NUCLEOTIDE SEQUENCE</scope>
    <source>
        <strain evidence="2">SP1W3</strain>
    </source>
</reference>
<evidence type="ECO:0000256" key="1">
    <source>
        <dbReference type="SAM" id="SignalP"/>
    </source>
</evidence>
<organism evidence="2 3">
    <name type="scientific">Shewanella septentrionalis</name>
    <dbReference type="NCBI Taxonomy" id="2952223"/>
    <lineage>
        <taxon>Bacteria</taxon>
        <taxon>Pseudomonadati</taxon>
        <taxon>Pseudomonadota</taxon>
        <taxon>Gammaproteobacteria</taxon>
        <taxon>Alteromonadales</taxon>
        <taxon>Shewanellaceae</taxon>
        <taxon>Shewanella</taxon>
    </lineage>
</organism>
<sequence length="86" mass="9041">MPRLRLALCGLMIALLSACSVNNTSNASCDFVRGTNNNQSMREASGHDTGSADERQKDVSIGFLSVIFGGISRALSSDKSSDGKCV</sequence>
<accession>A0A9X3B1Y2</accession>
<dbReference type="PROSITE" id="PS51257">
    <property type="entry name" value="PROKAR_LIPOPROTEIN"/>
    <property type="match status" value="1"/>
</dbReference>
<keyword evidence="3" id="KW-1185">Reference proteome</keyword>
<feature type="signal peptide" evidence="1">
    <location>
        <begin position="1"/>
        <end position="23"/>
    </location>
</feature>
<dbReference type="EMBL" id="JAMTCC010000047">
    <property type="protein sequence ID" value="MCT7947599.1"/>
    <property type="molecule type" value="Genomic_DNA"/>
</dbReference>
<dbReference type="RefSeq" id="WP_115336048.1">
    <property type="nucleotide sequence ID" value="NZ_JAMTCC010000047.1"/>
</dbReference>
<evidence type="ECO:0008006" key="4">
    <source>
        <dbReference type="Google" id="ProtNLM"/>
    </source>
</evidence>
<dbReference type="Proteomes" id="UP001155604">
    <property type="component" value="Unassembled WGS sequence"/>
</dbReference>
<feature type="chain" id="PRO_5040957472" description="Lipoprotein" evidence="1">
    <location>
        <begin position="24"/>
        <end position="86"/>
    </location>
</feature>
<evidence type="ECO:0000313" key="3">
    <source>
        <dbReference type="Proteomes" id="UP001155604"/>
    </source>
</evidence>
<protein>
    <recommendedName>
        <fullName evidence="4">Lipoprotein</fullName>
    </recommendedName>
</protein>
<comment type="caution">
    <text evidence="2">The sequence shown here is derived from an EMBL/GenBank/DDBJ whole genome shotgun (WGS) entry which is preliminary data.</text>
</comment>
<evidence type="ECO:0000313" key="2">
    <source>
        <dbReference type="EMBL" id="MCT7947599.1"/>
    </source>
</evidence>
<keyword evidence="1" id="KW-0732">Signal</keyword>
<dbReference type="AlphaFoldDB" id="A0A9X3B1Y2"/>
<gene>
    <name evidence="2" type="ORF">NE536_19805</name>
</gene>
<proteinExistence type="predicted"/>